<reference evidence="2 3" key="1">
    <citation type="journal article" date="2022" name="J Glob Antimicrob Resist">
        <title>First complete genome of a multidrug resistant strain of the novel human pathogen Kalamiella piersonii (GABEKP28) identified in human saliva.</title>
        <authorList>
            <person name="McDonagh F."/>
            <person name="Singh N.K."/>
            <person name="Venkateswaran K."/>
            <person name="Lonappan A.M."/>
            <person name="Hallahan B."/>
            <person name="Tuohy A."/>
            <person name="Burke L."/>
            <person name="Kovarova A."/>
            <person name="Miliotis G."/>
        </authorList>
    </citation>
    <scope>NUCLEOTIDE SEQUENCE [LARGE SCALE GENOMIC DNA]</scope>
    <source>
        <strain evidence="2 3">GABEKP28</strain>
    </source>
</reference>
<name>A0AAJ5UBR1_9GAMM</name>
<gene>
    <name evidence="2" type="ORF">N5580_20765</name>
</gene>
<dbReference type="Proteomes" id="UP001211544">
    <property type="component" value="Plasmid pGABEKP28_2"/>
</dbReference>
<sequence length="340" mass="38488">MAIKKALPPLLTTLLSGTLSVAWADTVWLNNGDRLTGTVRYLSDGKLGLDTEYGGTLTLTWSAVSTLASNNPFVVENKKTGENYHVTLTAGDPGYVWVRRDDERQQQKVSVKRIDDFMKEKVRTDTLSWTGNIDAGVNIKKSSTKTDDYNFSLNTKLSQGRWRHDIGATYNREQENESVNTDNYSLRYAFDYIFREQYFWQTRGTYKRDWVEDVSRQALIGTGPGYQLWDTELSSFSVSILAGAFGYGYSDGSSDDHLGASIRWNYQRYLLAKKVTLYSNGDIGHSLDEDGIFTMDAEVGLRYSLTSWSTWHIGYHKNLVHGTRDNLNEGTFSTGLGVKW</sequence>
<keyword evidence="1" id="KW-0732">Signal</keyword>
<dbReference type="EMBL" id="CP104760">
    <property type="protein sequence ID" value="WBG93396.1"/>
    <property type="molecule type" value="Genomic_DNA"/>
</dbReference>
<organism evidence="2 3">
    <name type="scientific">Pantoea piersonii</name>
    <dbReference type="NCBI Taxonomy" id="2364647"/>
    <lineage>
        <taxon>Bacteria</taxon>
        <taxon>Pseudomonadati</taxon>
        <taxon>Pseudomonadota</taxon>
        <taxon>Gammaproteobacteria</taxon>
        <taxon>Enterobacterales</taxon>
        <taxon>Erwiniaceae</taxon>
        <taxon>Pantoea</taxon>
    </lineage>
</organism>
<feature type="signal peptide" evidence="1">
    <location>
        <begin position="1"/>
        <end position="24"/>
    </location>
</feature>
<evidence type="ECO:0000313" key="3">
    <source>
        <dbReference type="Proteomes" id="UP001211544"/>
    </source>
</evidence>
<geneLocation type="plasmid" evidence="2 3">
    <name>pGABEKP28_2</name>
</geneLocation>
<evidence type="ECO:0000256" key="1">
    <source>
        <dbReference type="SAM" id="SignalP"/>
    </source>
</evidence>
<keyword evidence="2" id="KW-0614">Plasmid</keyword>
<dbReference type="RefSeq" id="WP_126689330.1">
    <property type="nucleotide sequence ID" value="NZ_CP104760.1"/>
</dbReference>
<dbReference type="KEGG" id="kpie:N5580_20765"/>
<dbReference type="Pfam" id="PF04338">
    <property type="entry name" value="DUF481"/>
    <property type="match status" value="1"/>
</dbReference>
<protein>
    <submittedName>
        <fullName evidence="2">DUF481 domain-containing protein</fullName>
    </submittedName>
</protein>
<dbReference type="AlphaFoldDB" id="A0AAJ5UBR1"/>
<feature type="chain" id="PRO_5042575132" evidence="1">
    <location>
        <begin position="25"/>
        <end position="340"/>
    </location>
</feature>
<accession>A0AAJ5UBR1</accession>
<evidence type="ECO:0000313" key="2">
    <source>
        <dbReference type="EMBL" id="WBG93396.1"/>
    </source>
</evidence>
<proteinExistence type="predicted"/>
<keyword evidence="3" id="KW-1185">Reference proteome</keyword>
<dbReference type="InterPro" id="IPR007433">
    <property type="entry name" value="DUF481"/>
</dbReference>